<dbReference type="PANTHER" id="PTHR23501">
    <property type="entry name" value="MAJOR FACILITATOR SUPERFAMILY"/>
    <property type="match status" value="1"/>
</dbReference>
<reference evidence="11" key="1">
    <citation type="submission" date="2010-07" db="EMBL/GenBank/DDBJ databases">
        <title>The genome sequence of Gaeumannomyces graminis var. tritici strain R3-111a-1.</title>
        <authorList>
            <consortium name="The Broad Institute Genome Sequencing Platform"/>
            <person name="Ma L.-J."/>
            <person name="Dead R."/>
            <person name="Young S."/>
            <person name="Zeng Q."/>
            <person name="Koehrsen M."/>
            <person name="Alvarado L."/>
            <person name="Berlin A."/>
            <person name="Chapman S.B."/>
            <person name="Chen Z."/>
            <person name="Freedman E."/>
            <person name="Gellesch M."/>
            <person name="Goldberg J."/>
            <person name="Griggs A."/>
            <person name="Gujja S."/>
            <person name="Heilman E.R."/>
            <person name="Heiman D."/>
            <person name="Hepburn T."/>
            <person name="Howarth C."/>
            <person name="Jen D."/>
            <person name="Larson L."/>
            <person name="Mehta T."/>
            <person name="Neiman D."/>
            <person name="Pearson M."/>
            <person name="Roberts A."/>
            <person name="Saif S."/>
            <person name="Shea T."/>
            <person name="Shenoy N."/>
            <person name="Sisk P."/>
            <person name="Stolte C."/>
            <person name="Sykes S."/>
            <person name="Walk T."/>
            <person name="White J."/>
            <person name="Yandava C."/>
            <person name="Haas B."/>
            <person name="Nusbaum C."/>
            <person name="Birren B."/>
        </authorList>
    </citation>
    <scope>NUCLEOTIDE SEQUENCE [LARGE SCALE GENOMIC DNA]</scope>
    <source>
        <strain evidence="11">R3-111a-1</strain>
    </source>
</reference>
<keyword evidence="4 7" id="KW-1133">Transmembrane helix</keyword>
<comment type="subcellular location">
    <subcellularLocation>
        <location evidence="1">Membrane</location>
        <topology evidence="1">Multi-pass membrane protein</topology>
    </subcellularLocation>
</comment>
<proteinExistence type="predicted"/>
<name>J3NUR7_GAET3</name>
<reference evidence="10" key="5">
    <citation type="submission" date="2018-04" db="UniProtKB">
        <authorList>
            <consortium name="EnsemblFungi"/>
        </authorList>
    </citation>
    <scope>IDENTIFICATION</scope>
    <source>
        <strain evidence="10">R3-111a-1</strain>
    </source>
</reference>
<feature type="transmembrane region" description="Helical" evidence="7">
    <location>
        <begin position="795"/>
        <end position="815"/>
    </location>
</feature>
<gene>
    <name evidence="10" type="primary">20345481</name>
    <name evidence="9" type="ORF">GGTG_05023</name>
</gene>
<feature type="transmembrane region" description="Helical" evidence="7">
    <location>
        <begin position="516"/>
        <end position="535"/>
    </location>
</feature>
<dbReference type="EnsemblFungi" id="EJT79941">
    <property type="protein sequence ID" value="EJT79941"/>
    <property type="gene ID" value="GGTG_05023"/>
</dbReference>
<dbReference type="Gene3D" id="1.20.1250.20">
    <property type="entry name" value="MFS general substrate transporter like domains"/>
    <property type="match status" value="1"/>
</dbReference>
<reference evidence="10" key="4">
    <citation type="journal article" date="2015" name="G3 (Bethesda)">
        <title>Genome sequences of three phytopathogenic species of the Magnaporthaceae family of fungi.</title>
        <authorList>
            <person name="Okagaki L.H."/>
            <person name="Nunes C.C."/>
            <person name="Sailsbery J."/>
            <person name="Clay B."/>
            <person name="Brown D."/>
            <person name="John T."/>
            <person name="Oh Y."/>
            <person name="Young N."/>
            <person name="Fitzgerald M."/>
            <person name="Haas B.J."/>
            <person name="Zeng Q."/>
            <person name="Young S."/>
            <person name="Adiconis X."/>
            <person name="Fan L."/>
            <person name="Levin J.Z."/>
            <person name="Mitchell T.K."/>
            <person name="Okubara P.A."/>
            <person name="Farman M.L."/>
            <person name="Kohn L.M."/>
            <person name="Birren B."/>
            <person name="Ma L.-J."/>
            <person name="Dean R.A."/>
        </authorList>
    </citation>
    <scope>NUCLEOTIDE SEQUENCE</scope>
    <source>
        <strain evidence="10">R3-111a-1</strain>
    </source>
</reference>
<dbReference type="EMBL" id="GL385396">
    <property type="protein sequence ID" value="EJT79941.1"/>
    <property type="molecule type" value="Genomic_DNA"/>
</dbReference>
<dbReference type="SUPFAM" id="SSF103473">
    <property type="entry name" value="MFS general substrate transporter"/>
    <property type="match status" value="1"/>
</dbReference>
<dbReference type="RefSeq" id="XP_009221086.1">
    <property type="nucleotide sequence ID" value="XM_009222822.1"/>
</dbReference>
<feature type="compositionally biased region" description="Basic and acidic residues" evidence="6">
    <location>
        <begin position="272"/>
        <end position="284"/>
    </location>
</feature>
<dbReference type="GO" id="GO:0022857">
    <property type="term" value="F:transmembrane transporter activity"/>
    <property type="evidence" value="ECO:0007669"/>
    <property type="project" value="InterPro"/>
</dbReference>
<dbReference type="Pfam" id="PF07690">
    <property type="entry name" value="MFS_1"/>
    <property type="match status" value="1"/>
</dbReference>
<feature type="region of interest" description="Disordered" evidence="6">
    <location>
        <begin position="211"/>
        <end position="300"/>
    </location>
</feature>
<feature type="compositionally biased region" description="Basic residues" evidence="6">
    <location>
        <begin position="95"/>
        <end position="111"/>
    </location>
</feature>
<feature type="transmembrane region" description="Helical" evidence="7">
    <location>
        <begin position="626"/>
        <end position="647"/>
    </location>
</feature>
<dbReference type="OrthoDB" id="4741429at2759"/>
<feature type="transmembrane region" description="Helical" evidence="7">
    <location>
        <begin position="760"/>
        <end position="783"/>
    </location>
</feature>
<feature type="transmembrane region" description="Helical" evidence="7">
    <location>
        <begin position="704"/>
        <end position="728"/>
    </location>
</feature>
<evidence type="ECO:0000256" key="1">
    <source>
        <dbReference type="ARBA" id="ARBA00004141"/>
    </source>
</evidence>
<dbReference type="InterPro" id="IPR020846">
    <property type="entry name" value="MFS_dom"/>
</dbReference>
<sequence length="1038" mass="111997">MQDFNLPPRLGSMQPPHTQDSGRARDSLDETCSNYEYELGDRQPIEELVARSQNVLDGLKDGSVAQQPEYEANSEGEYEVDSDYGSAGGPIGRMPSRRFGSRSSRKGRRGKAAGARSLAAPEPVAVASMALAHGIGTPRDGPSIRPLPLAIRKTPSDASTTGTSRARALSRKLTVRKRTASQKPSLPTTDEGIDSFGQSWARMSHLILRDLPGDPAKEHSQEPASHQPRQSEERQYRQEVQQPPQQPLQQTPMAMPRASNDGYVGSHSVRPSMDRPRNASETRRVSPTLVGRQSSSYHHRLDEKTQAFQGQDDMVEIPIVDDDGTREMNSGRNRALSLDSQSSDQHLPPYSKAPLAGHRGLSEEARAMAAWADAERASIGSRGPIAHGFQLAAILLALVLAIFIVGMNINIIATAVPRISRDFGTFNHSSWYGAAFLVAWCAFQLMFGRLYSVFPVKWVFSSALLVFELGSLLAGVSPNSHALIAGRAIQGIGAGGVLAGAFIISALLVPLSKRPLMGGLMGALEGAAMITAPIIGGAFTDQLNWRWSFYVSLPVVPIVAGIIILCLHVPPEHATYKAVPREELGGLWQRAARLAGKLDLVSSLALVPAVITVLLALQWGGSKFEWTSGAVVSLLVVSILFLAVFCYCQHLKQDLAMVPPRIFTQRTILSGFWFMLCTSAALVVVTYFLPLWFQVITNASPSNIGIRLVPMLVAFVVGVLLSGVFVSVTGHYAPLMLLGTILMSVGSGLLSTWTPMSEGVLLAAFPAIFGAGCGIAFQQPMVAAQSVLGDDDMPIGISVILFGQAIGTALALSVAETVFSSRLRTNISDMAGAALGRHRLIEGGAQGIIKAITESDGSLAQLMKAYNKAITQSFYVPVAMAALSVVGAVAIEWRNVKREEARRRREAELIMREKQGPHPHHQRSFMAHSIDPCQAVPYNQQQQQQQQQYERHSAEADATRPQPYDRTNSRMGSPYDQPASRMGSPYGQSHHQFGVGAAAGQPAPYATQQSNYFPNNANAQPGLGLDAGNYSQAPVSGR</sequence>
<feature type="transmembrane region" description="Helical" evidence="7">
    <location>
        <begin position="391"/>
        <end position="411"/>
    </location>
</feature>
<keyword evidence="11" id="KW-1185">Reference proteome</keyword>
<reference evidence="9" key="3">
    <citation type="submission" date="2010-09" db="EMBL/GenBank/DDBJ databases">
        <title>Annotation of Gaeumannomyces graminis var. tritici R3-111a-1.</title>
        <authorList>
            <consortium name="The Broad Institute Genome Sequencing Platform"/>
            <person name="Ma L.-J."/>
            <person name="Dead R."/>
            <person name="Young S.K."/>
            <person name="Zeng Q."/>
            <person name="Gargeya S."/>
            <person name="Fitzgerald M."/>
            <person name="Haas B."/>
            <person name="Abouelleil A."/>
            <person name="Alvarado L."/>
            <person name="Arachchi H.M."/>
            <person name="Berlin A."/>
            <person name="Brown A."/>
            <person name="Chapman S.B."/>
            <person name="Chen Z."/>
            <person name="Dunbar C."/>
            <person name="Freedman E."/>
            <person name="Gearin G."/>
            <person name="Gellesch M."/>
            <person name="Goldberg J."/>
            <person name="Griggs A."/>
            <person name="Gujja S."/>
            <person name="Heiman D."/>
            <person name="Howarth C."/>
            <person name="Larson L."/>
            <person name="Lui A."/>
            <person name="MacDonald P.J.P."/>
            <person name="Mehta T."/>
            <person name="Montmayeur A."/>
            <person name="Murphy C."/>
            <person name="Neiman D."/>
            <person name="Pearson M."/>
            <person name="Priest M."/>
            <person name="Roberts A."/>
            <person name="Saif S."/>
            <person name="Shea T."/>
            <person name="Shenoy N."/>
            <person name="Sisk P."/>
            <person name="Stolte C."/>
            <person name="Sykes S."/>
            <person name="Yandava C."/>
            <person name="Wortman J."/>
            <person name="Nusbaum C."/>
            <person name="Birren B."/>
        </authorList>
    </citation>
    <scope>NUCLEOTIDE SEQUENCE</scope>
    <source>
        <strain evidence="9">R3-111a-1</strain>
    </source>
</reference>
<evidence type="ECO:0000256" key="2">
    <source>
        <dbReference type="ARBA" id="ARBA00022448"/>
    </source>
</evidence>
<dbReference type="Gene3D" id="1.20.1720.10">
    <property type="entry name" value="Multidrug resistance protein D"/>
    <property type="match status" value="1"/>
</dbReference>
<keyword evidence="5 7" id="KW-0472">Membrane</keyword>
<feature type="domain" description="Major facilitator superfamily (MFS) profile" evidence="8">
    <location>
        <begin position="394"/>
        <end position="896"/>
    </location>
</feature>
<dbReference type="GO" id="GO:0005886">
    <property type="term" value="C:plasma membrane"/>
    <property type="evidence" value="ECO:0007669"/>
    <property type="project" value="TreeGrafter"/>
</dbReference>
<feature type="transmembrane region" description="Helical" evidence="7">
    <location>
        <begin position="735"/>
        <end position="754"/>
    </location>
</feature>
<evidence type="ECO:0000313" key="9">
    <source>
        <dbReference type="EMBL" id="EJT79941.1"/>
    </source>
</evidence>
<protein>
    <recommendedName>
        <fullName evidence="8">Major facilitator superfamily (MFS) profile domain-containing protein</fullName>
    </recommendedName>
</protein>
<feature type="compositionally biased region" description="Polar residues" evidence="6">
    <location>
        <begin position="1029"/>
        <end position="1038"/>
    </location>
</feature>
<dbReference type="eggNOG" id="KOG0254">
    <property type="taxonomic scope" value="Eukaryota"/>
</dbReference>
<dbReference type="InterPro" id="IPR036259">
    <property type="entry name" value="MFS_trans_sf"/>
</dbReference>
<feature type="compositionally biased region" description="Low complexity" evidence="6">
    <location>
        <begin position="238"/>
        <end position="252"/>
    </location>
</feature>
<feature type="transmembrane region" description="Helical" evidence="7">
    <location>
        <begin position="458"/>
        <end position="476"/>
    </location>
</feature>
<feature type="compositionally biased region" description="Basic and acidic residues" evidence="6">
    <location>
        <begin position="211"/>
        <end position="221"/>
    </location>
</feature>
<keyword evidence="3 7" id="KW-0812">Transmembrane</keyword>
<dbReference type="CDD" id="cd17502">
    <property type="entry name" value="MFS_Azr1_MDR_like"/>
    <property type="match status" value="1"/>
</dbReference>
<evidence type="ECO:0000256" key="7">
    <source>
        <dbReference type="SAM" id="Phobius"/>
    </source>
</evidence>
<feature type="compositionally biased region" description="Polar residues" evidence="6">
    <location>
        <begin position="1006"/>
        <end position="1019"/>
    </location>
</feature>
<feature type="compositionally biased region" description="Acidic residues" evidence="6">
    <location>
        <begin position="72"/>
        <end position="82"/>
    </location>
</feature>
<feature type="transmembrane region" description="Helical" evidence="7">
    <location>
        <begin position="600"/>
        <end position="620"/>
    </location>
</feature>
<dbReference type="GeneID" id="20345481"/>
<dbReference type="VEuPathDB" id="FungiDB:GGTG_05023"/>
<feature type="transmembrane region" description="Helical" evidence="7">
    <location>
        <begin position="547"/>
        <end position="567"/>
    </location>
</feature>
<accession>J3NUR7</accession>
<dbReference type="InterPro" id="IPR011701">
    <property type="entry name" value="MFS"/>
</dbReference>
<feature type="compositionally biased region" description="Basic and acidic residues" evidence="6">
    <location>
        <begin position="949"/>
        <end position="958"/>
    </location>
</feature>
<feature type="transmembrane region" description="Helical" evidence="7">
    <location>
        <begin position="874"/>
        <end position="893"/>
    </location>
</feature>
<reference evidence="9" key="2">
    <citation type="submission" date="2010-07" db="EMBL/GenBank/DDBJ databases">
        <authorList>
            <consortium name="The Broad Institute Genome Sequencing Platform"/>
            <consortium name="Broad Institute Genome Sequencing Center for Infectious Disease"/>
            <person name="Ma L.-J."/>
            <person name="Dead R."/>
            <person name="Young S."/>
            <person name="Zeng Q."/>
            <person name="Koehrsen M."/>
            <person name="Alvarado L."/>
            <person name="Berlin A."/>
            <person name="Chapman S.B."/>
            <person name="Chen Z."/>
            <person name="Freedman E."/>
            <person name="Gellesch M."/>
            <person name="Goldberg J."/>
            <person name="Griggs A."/>
            <person name="Gujja S."/>
            <person name="Heilman E.R."/>
            <person name="Heiman D."/>
            <person name="Hepburn T."/>
            <person name="Howarth C."/>
            <person name="Jen D."/>
            <person name="Larson L."/>
            <person name="Mehta T."/>
            <person name="Neiman D."/>
            <person name="Pearson M."/>
            <person name="Roberts A."/>
            <person name="Saif S."/>
            <person name="Shea T."/>
            <person name="Shenoy N."/>
            <person name="Sisk P."/>
            <person name="Stolte C."/>
            <person name="Sykes S."/>
            <person name="Walk T."/>
            <person name="White J."/>
            <person name="Yandava C."/>
            <person name="Haas B."/>
            <person name="Nusbaum C."/>
            <person name="Birren B."/>
        </authorList>
    </citation>
    <scope>NUCLEOTIDE SEQUENCE</scope>
    <source>
        <strain evidence="9">R3-111a-1</strain>
    </source>
</reference>
<feature type="transmembrane region" description="Helical" evidence="7">
    <location>
        <begin position="488"/>
        <end position="509"/>
    </location>
</feature>
<dbReference type="FunCoup" id="J3NUR7">
    <property type="interactions" value="61"/>
</dbReference>
<evidence type="ECO:0000256" key="5">
    <source>
        <dbReference type="ARBA" id="ARBA00023136"/>
    </source>
</evidence>
<feature type="compositionally biased region" description="Low complexity" evidence="6">
    <location>
        <begin position="336"/>
        <end position="345"/>
    </location>
</feature>
<dbReference type="PANTHER" id="PTHR23501:SF199">
    <property type="entry name" value="MFS EFFLUX TRANSPORTER INPD-RELATED"/>
    <property type="match status" value="1"/>
</dbReference>
<feature type="region of interest" description="Disordered" evidence="6">
    <location>
        <begin position="938"/>
        <end position="1038"/>
    </location>
</feature>
<evidence type="ECO:0000256" key="6">
    <source>
        <dbReference type="SAM" id="MobiDB-lite"/>
    </source>
</evidence>
<dbReference type="Proteomes" id="UP000006039">
    <property type="component" value="Unassembled WGS sequence"/>
</dbReference>
<evidence type="ECO:0000313" key="11">
    <source>
        <dbReference type="Proteomes" id="UP000006039"/>
    </source>
</evidence>
<evidence type="ECO:0000256" key="4">
    <source>
        <dbReference type="ARBA" id="ARBA00022989"/>
    </source>
</evidence>
<evidence type="ECO:0000256" key="3">
    <source>
        <dbReference type="ARBA" id="ARBA00022692"/>
    </source>
</evidence>
<feature type="transmembrane region" description="Helical" evidence="7">
    <location>
        <begin position="668"/>
        <end position="692"/>
    </location>
</feature>
<feature type="region of interest" description="Disordered" evidence="6">
    <location>
        <begin position="1"/>
        <end position="31"/>
    </location>
</feature>
<dbReference type="PROSITE" id="PS50850">
    <property type="entry name" value="MFS"/>
    <property type="match status" value="1"/>
</dbReference>
<evidence type="ECO:0000259" key="8">
    <source>
        <dbReference type="PROSITE" id="PS50850"/>
    </source>
</evidence>
<feature type="region of interest" description="Disordered" evidence="6">
    <location>
        <begin position="336"/>
        <end position="355"/>
    </location>
</feature>
<feature type="region of interest" description="Disordered" evidence="6">
    <location>
        <begin position="59"/>
        <end position="119"/>
    </location>
</feature>
<feature type="compositionally biased region" description="Basic residues" evidence="6">
    <location>
        <begin position="168"/>
        <end position="180"/>
    </location>
</feature>
<evidence type="ECO:0000313" key="10">
    <source>
        <dbReference type="EnsemblFungi" id="EJT79941"/>
    </source>
</evidence>
<organism evidence="9">
    <name type="scientific">Gaeumannomyces tritici (strain R3-111a-1)</name>
    <name type="common">Wheat and barley take-all root rot fungus</name>
    <name type="synonym">Gaeumannomyces graminis var. tritici</name>
    <dbReference type="NCBI Taxonomy" id="644352"/>
    <lineage>
        <taxon>Eukaryota</taxon>
        <taxon>Fungi</taxon>
        <taxon>Dikarya</taxon>
        <taxon>Ascomycota</taxon>
        <taxon>Pezizomycotina</taxon>
        <taxon>Sordariomycetes</taxon>
        <taxon>Sordariomycetidae</taxon>
        <taxon>Magnaporthales</taxon>
        <taxon>Magnaporthaceae</taxon>
        <taxon>Gaeumannomyces</taxon>
    </lineage>
</organism>
<dbReference type="FunFam" id="1.20.1250.20:FF:000196">
    <property type="entry name" value="MFS toxin efflux pump (AflT)"/>
    <property type="match status" value="1"/>
</dbReference>
<keyword evidence="2" id="KW-0813">Transport</keyword>
<feature type="transmembrane region" description="Helical" evidence="7">
    <location>
        <begin position="431"/>
        <end position="451"/>
    </location>
</feature>
<dbReference type="AlphaFoldDB" id="J3NUR7"/>
<dbReference type="HOGENOM" id="CLU_293016_0_0_1"/>
<feature type="region of interest" description="Disordered" evidence="6">
    <location>
        <begin position="136"/>
        <end position="194"/>
    </location>
</feature>